<dbReference type="InterPro" id="IPR001932">
    <property type="entry name" value="PPM-type_phosphatase-like_dom"/>
</dbReference>
<feature type="modified residue" description="4-aspartylphosphate" evidence="2">
    <location>
        <position position="32"/>
    </location>
</feature>
<evidence type="ECO:0000259" key="3">
    <source>
        <dbReference type="PROSITE" id="PS50110"/>
    </source>
</evidence>
<dbReference type="InterPro" id="IPR001789">
    <property type="entry name" value="Sig_transdc_resp-reg_receiver"/>
</dbReference>
<dbReference type="GO" id="GO:0000160">
    <property type="term" value="P:phosphorelay signal transduction system"/>
    <property type="evidence" value="ECO:0007669"/>
    <property type="project" value="InterPro"/>
</dbReference>
<gene>
    <name evidence="4" type="ORF">KA717_30350</name>
</gene>
<dbReference type="EMBL" id="CP073041">
    <property type="protein sequence ID" value="UXE59953.1"/>
    <property type="molecule type" value="Genomic_DNA"/>
</dbReference>
<organism evidence="4">
    <name type="scientific">Woronichinia naegeliana WA131</name>
    <dbReference type="NCBI Taxonomy" id="2824559"/>
    <lineage>
        <taxon>Bacteria</taxon>
        <taxon>Bacillati</taxon>
        <taxon>Cyanobacteriota</taxon>
        <taxon>Cyanophyceae</taxon>
        <taxon>Synechococcales</taxon>
        <taxon>Coelosphaeriaceae</taxon>
        <taxon>Woronichinia</taxon>
    </lineage>
</organism>
<proteinExistence type="predicted"/>
<dbReference type="Pfam" id="PF00072">
    <property type="entry name" value="Response_reg"/>
    <property type="match status" value="1"/>
</dbReference>
<dbReference type="AlphaFoldDB" id="A0A977PVB1"/>
<keyword evidence="1" id="KW-0378">Hydrolase</keyword>
<dbReference type="PANTHER" id="PTHR43156">
    <property type="entry name" value="STAGE II SPORULATION PROTEIN E-RELATED"/>
    <property type="match status" value="1"/>
</dbReference>
<dbReference type="InterPro" id="IPR052016">
    <property type="entry name" value="Bact_Sigma-Reg"/>
</dbReference>
<keyword evidence="2" id="KW-0597">Phosphoprotein</keyword>
<reference evidence="4" key="1">
    <citation type="submission" date="2021-04" db="EMBL/GenBank/DDBJ databases">
        <title>Genome sequence of Woronichinia naegeliana from Washington state freshwater lake bloom.</title>
        <authorList>
            <person name="Dreher T.W."/>
        </authorList>
    </citation>
    <scope>NUCLEOTIDE SEQUENCE</scope>
    <source>
        <strain evidence="4">WA131</strain>
    </source>
</reference>
<dbReference type="PROSITE" id="PS50110">
    <property type="entry name" value="RESPONSE_REGULATORY"/>
    <property type="match status" value="1"/>
</dbReference>
<evidence type="ECO:0000313" key="4">
    <source>
        <dbReference type="EMBL" id="UXE59953.1"/>
    </source>
</evidence>
<dbReference type="Proteomes" id="UP001065613">
    <property type="component" value="Chromosome"/>
</dbReference>
<dbReference type="Pfam" id="PF07228">
    <property type="entry name" value="SpoIIE"/>
    <property type="match status" value="1"/>
</dbReference>
<protein>
    <submittedName>
        <fullName evidence="4">SpoIIE family protein phosphatase</fullName>
    </submittedName>
</protein>
<dbReference type="SMART" id="SM00331">
    <property type="entry name" value="PP2C_SIG"/>
    <property type="match status" value="1"/>
</dbReference>
<evidence type="ECO:0000256" key="2">
    <source>
        <dbReference type="PROSITE-ProRule" id="PRU00169"/>
    </source>
</evidence>
<dbReference type="InterPro" id="IPR011006">
    <property type="entry name" value="CheY-like_superfamily"/>
</dbReference>
<dbReference type="Gene3D" id="6.10.250.690">
    <property type="match status" value="1"/>
</dbReference>
<dbReference type="Gene3D" id="3.60.40.10">
    <property type="entry name" value="PPM-type phosphatase domain"/>
    <property type="match status" value="1"/>
</dbReference>
<dbReference type="SMART" id="SM00448">
    <property type="entry name" value="REC"/>
    <property type="match status" value="1"/>
</dbReference>
<dbReference type="Gene3D" id="3.40.50.2300">
    <property type="match status" value="1"/>
</dbReference>
<dbReference type="SUPFAM" id="SSF52172">
    <property type="entry name" value="CheY-like"/>
    <property type="match status" value="1"/>
</dbReference>
<accession>A0A977PVB1</accession>
<dbReference type="GO" id="GO:0016791">
    <property type="term" value="F:phosphatase activity"/>
    <property type="evidence" value="ECO:0007669"/>
    <property type="project" value="TreeGrafter"/>
</dbReference>
<feature type="domain" description="Response regulatory" evidence="3">
    <location>
        <begin position="1"/>
        <end position="99"/>
    </location>
</feature>
<dbReference type="PANTHER" id="PTHR43156:SF2">
    <property type="entry name" value="STAGE II SPORULATION PROTEIN E"/>
    <property type="match status" value="1"/>
</dbReference>
<sequence length="361" mass="40864">MTGSGYSVSVASNGEEGLAKAKEICPALIICDWLMPNLSGLEVCSQIKKLPQLSTTFFILLTSLASIEDRVAGLDAGADDFLFKPVQVAELLARVRAGLRLHDLSQALKEKTELLEAELREAAEYIRSILPQSLVHKALSIDVRFIPSRQLGGDGFDYFWLDEENIAFYLLDVAGHGFKAAVPSIYVIDSLRKRQGDQVNYYSPQAVLHELNQNQVFQMTARNNSYFTIWYGVYNCRTRKLTYSSAGHPPGILLRTIEDGQIEEMRLKTNGFPIGMFLDSEYYEEIIPISTPASLYIFSDGIYEVEKDSHNFFCLEDFLAVLKKYHLMPAENLDKLLLLLNQFYQKAIFEDDLSIIEINFH</sequence>
<evidence type="ECO:0000256" key="1">
    <source>
        <dbReference type="ARBA" id="ARBA00022801"/>
    </source>
</evidence>
<dbReference type="KEGG" id="wna:KA717_30350"/>
<dbReference type="InterPro" id="IPR036457">
    <property type="entry name" value="PPM-type-like_dom_sf"/>
</dbReference>
<name>A0A977PVB1_9CYAN</name>